<dbReference type="EMBL" id="KV454305">
    <property type="protein sequence ID" value="ODQ69113.1"/>
    <property type="molecule type" value="Genomic_DNA"/>
</dbReference>
<evidence type="ECO:0000313" key="3">
    <source>
        <dbReference type="Proteomes" id="UP000094385"/>
    </source>
</evidence>
<dbReference type="AlphaFoldDB" id="A0A1E3PUN3"/>
<sequence>MISYMVICITIWLILLNTLHRPGVRPCRQHKRPNIRSGLHLDMFLLASRPATVLRMKGKAPRPLSFVGKERMIPWTSKLEP</sequence>
<feature type="signal peptide" evidence="1">
    <location>
        <begin position="1"/>
        <end position="20"/>
    </location>
</feature>
<reference evidence="2 3" key="1">
    <citation type="journal article" date="2016" name="Proc. Natl. Acad. Sci. U.S.A.">
        <title>Comparative genomics of biotechnologically important yeasts.</title>
        <authorList>
            <person name="Riley R."/>
            <person name="Haridas S."/>
            <person name="Wolfe K.H."/>
            <person name="Lopes M.R."/>
            <person name="Hittinger C.T."/>
            <person name="Goeker M."/>
            <person name="Salamov A.A."/>
            <person name="Wisecaver J.H."/>
            <person name="Long T.M."/>
            <person name="Calvey C.H."/>
            <person name="Aerts A.L."/>
            <person name="Barry K.W."/>
            <person name="Choi C."/>
            <person name="Clum A."/>
            <person name="Coughlan A.Y."/>
            <person name="Deshpande S."/>
            <person name="Douglass A.P."/>
            <person name="Hanson S.J."/>
            <person name="Klenk H.-P."/>
            <person name="LaButti K.M."/>
            <person name="Lapidus A."/>
            <person name="Lindquist E.A."/>
            <person name="Lipzen A.M."/>
            <person name="Meier-Kolthoff J.P."/>
            <person name="Ohm R.A."/>
            <person name="Otillar R.P."/>
            <person name="Pangilinan J.L."/>
            <person name="Peng Y."/>
            <person name="Rokas A."/>
            <person name="Rosa C.A."/>
            <person name="Scheuner C."/>
            <person name="Sibirny A.A."/>
            <person name="Slot J.C."/>
            <person name="Stielow J.B."/>
            <person name="Sun H."/>
            <person name="Kurtzman C.P."/>
            <person name="Blackwell M."/>
            <person name="Grigoriev I.V."/>
            <person name="Jeffries T.W."/>
        </authorList>
    </citation>
    <scope>NUCLEOTIDE SEQUENCE [LARGE SCALE GENOMIC DNA]</scope>
    <source>
        <strain evidence="2 3">NRRL Y-11557</strain>
    </source>
</reference>
<feature type="chain" id="PRO_5009133964" description="Secreted protein" evidence="1">
    <location>
        <begin position="21"/>
        <end position="81"/>
    </location>
</feature>
<keyword evidence="3" id="KW-1185">Reference proteome</keyword>
<gene>
    <name evidence="2" type="ORF">LIPSTDRAFT_201014</name>
</gene>
<evidence type="ECO:0000256" key="1">
    <source>
        <dbReference type="SAM" id="SignalP"/>
    </source>
</evidence>
<organism evidence="2 3">
    <name type="scientific">Lipomyces starkeyi NRRL Y-11557</name>
    <dbReference type="NCBI Taxonomy" id="675824"/>
    <lineage>
        <taxon>Eukaryota</taxon>
        <taxon>Fungi</taxon>
        <taxon>Dikarya</taxon>
        <taxon>Ascomycota</taxon>
        <taxon>Saccharomycotina</taxon>
        <taxon>Lipomycetes</taxon>
        <taxon>Lipomycetales</taxon>
        <taxon>Lipomycetaceae</taxon>
        <taxon>Lipomyces</taxon>
    </lineage>
</organism>
<protein>
    <recommendedName>
        <fullName evidence="4">Secreted protein</fullName>
    </recommendedName>
</protein>
<keyword evidence="1" id="KW-0732">Signal</keyword>
<proteinExistence type="predicted"/>
<accession>A0A1E3PUN3</accession>
<evidence type="ECO:0008006" key="4">
    <source>
        <dbReference type="Google" id="ProtNLM"/>
    </source>
</evidence>
<name>A0A1E3PUN3_LIPST</name>
<evidence type="ECO:0000313" key="2">
    <source>
        <dbReference type="EMBL" id="ODQ69113.1"/>
    </source>
</evidence>
<dbReference type="Proteomes" id="UP000094385">
    <property type="component" value="Unassembled WGS sequence"/>
</dbReference>